<dbReference type="Pfam" id="PF01734">
    <property type="entry name" value="Patatin"/>
    <property type="match status" value="1"/>
</dbReference>
<evidence type="ECO:0000259" key="3">
    <source>
        <dbReference type="PROSITE" id="PS51635"/>
    </source>
</evidence>
<dbReference type="Proteomes" id="UP000530424">
    <property type="component" value="Unassembled WGS sequence"/>
</dbReference>
<feature type="short sequence motif" description="GXSXG" evidence="2">
    <location>
        <begin position="43"/>
        <end position="47"/>
    </location>
</feature>
<organism evidence="4 5">
    <name type="scientific">Nocardioides thalensis</name>
    <dbReference type="NCBI Taxonomy" id="1914755"/>
    <lineage>
        <taxon>Bacteria</taxon>
        <taxon>Bacillati</taxon>
        <taxon>Actinomycetota</taxon>
        <taxon>Actinomycetes</taxon>
        <taxon>Propionibacteriales</taxon>
        <taxon>Nocardioidaceae</taxon>
        <taxon>Nocardioides</taxon>
    </lineage>
</organism>
<feature type="active site" description="Nucleophile" evidence="2">
    <location>
        <position position="45"/>
    </location>
</feature>
<keyword evidence="5" id="KW-1185">Reference proteome</keyword>
<feature type="domain" description="PNPLA" evidence="3">
    <location>
        <begin position="7"/>
        <end position="213"/>
    </location>
</feature>
<dbReference type="RefSeq" id="WP_179668200.1">
    <property type="nucleotide sequence ID" value="NZ_JACCFP010000001.1"/>
</dbReference>
<comment type="caution">
    <text evidence="4">The sequence shown here is derived from an EMBL/GenBank/DDBJ whole genome shotgun (WGS) entry which is preliminary data.</text>
</comment>
<dbReference type="SUPFAM" id="SSF52151">
    <property type="entry name" value="FabD/lysophospholipase-like"/>
    <property type="match status" value="1"/>
</dbReference>
<name>A0A853C317_9ACTN</name>
<protein>
    <submittedName>
        <fullName evidence="4">NTE family protein</fullName>
    </submittedName>
</protein>
<dbReference type="InterPro" id="IPR002641">
    <property type="entry name" value="PNPLA_dom"/>
</dbReference>
<dbReference type="EMBL" id="JACCFP010000001">
    <property type="protein sequence ID" value="NYJ01754.1"/>
    <property type="molecule type" value="Genomic_DNA"/>
</dbReference>
<comment type="caution">
    <text evidence="2">Lacks conserved residue(s) required for the propagation of feature annotation.</text>
</comment>
<accession>A0A853C317</accession>
<feature type="active site" description="Proton acceptor" evidence="2">
    <location>
        <position position="200"/>
    </location>
</feature>
<proteinExistence type="predicted"/>
<feature type="short sequence motif" description="DGA/G" evidence="2">
    <location>
        <begin position="200"/>
        <end position="202"/>
    </location>
</feature>
<evidence type="ECO:0000256" key="1">
    <source>
        <dbReference type="ARBA" id="ARBA00023098"/>
    </source>
</evidence>
<evidence type="ECO:0000256" key="2">
    <source>
        <dbReference type="PROSITE-ProRule" id="PRU01161"/>
    </source>
</evidence>
<keyword evidence="2" id="KW-0442">Lipid degradation</keyword>
<dbReference type="PROSITE" id="PS51635">
    <property type="entry name" value="PNPLA"/>
    <property type="match status" value="1"/>
</dbReference>
<reference evidence="4 5" key="1">
    <citation type="submission" date="2020-07" db="EMBL/GenBank/DDBJ databases">
        <title>Sequencing the genomes of 1000 actinobacteria strains.</title>
        <authorList>
            <person name="Klenk H.-P."/>
        </authorList>
    </citation>
    <scope>NUCLEOTIDE SEQUENCE [LARGE SCALE GENOMIC DNA]</scope>
    <source>
        <strain evidence="4 5">DSM 103833</strain>
    </source>
</reference>
<dbReference type="InterPro" id="IPR016035">
    <property type="entry name" value="Acyl_Trfase/lysoPLipase"/>
</dbReference>
<sequence>MTTRRALAIGCGGTLGLAWTAVALSELERALDWDVRDAHTLVGTSAGAELVAAIGSGRSTADLLAALDHEPGADSLLTGHLDTHPGHLPRFPAIGVPAWGLVRAGIRGGSAYTAVAGLLPRGSADASWLRAFGEVLADPATGWTIHPDTLIVAADARTGRRVAFGDADAPSADLGDAVAASWAIPGWFPPVGIGGRSYVDGGAVSSVSADLLLGREVDEVVVVAPMTTHGGVPGTGLSRLERLLRSQMTRGLDREVAMLRDAGIRVIRVEPGADELAAMGPNFMDIARREAAIVAARRALPARVAAAVRAADTAGATA</sequence>
<keyword evidence="2" id="KW-0378">Hydrolase</keyword>
<evidence type="ECO:0000313" key="5">
    <source>
        <dbReference type="Proteomes" id="UP000530424"/>
    </source>
</evidence>
<keyword evidence="1 2" id="KW-0443">Lipid metabolism</keyword>
<dbReference type="AlphaFoldDB" id="A0A853C317"/>
<dbReference type="GO" id="GO:0016787">
    <property type="term" value="F:hydrolase activity"/>
    <property type="evidence" value="ECO:0007669"/>
    <property type="project" value="UniProtKB-UniRule"/>
</dbReference>
<gene>
    <name evidence="4" type="ORF">HNR19_002452</name>
</gene>
<dbReference type="Gene3D" id="3.40.1090.10">
    <property type="entry name" value="Cytosolic phospholipase A2 catalytic domain"/>
    <property type="match status" value="1"/>
</dbReference>
<dbReference type="GO" id="GO:0016042">
    <property type="term" value="P:lipid catabolic process"/>
    <property type="evidence" value="ECO:0007669"/>
    <property type="project" value="UniProtKB-UniRule"/>
</dbReference>
<evidence type="ECO:0000313" key="4">
    <source>
        <dbReference type="EMBL" id="NYJ01754.1"/>
    </source>
</evidence>